<evidence type="ECO:0000256" key="1">
    <source>
        <dbReference type="SAM" id="SignalP"/>
    </source>
</evidence>
<protein>
    <submittedName>
        <fullName evidence="2">Uncharacterized protein</fullName>
    </submittedName>
</protein>
<keyword evidence="1" id="KW-0732">Signal</keyword>
<name>A0A1G8G995_9PSED</name>
<dbReference type="RefSeq" id="WP_244507177.1">
    <property type="nucleotide sequence ID" value="NZ_FNDS01000004.1"/>
</dbReference>
<gene>
    <name evidence="2" type="ORF">SAMN05216272_10487</name>
</gene>
<sequence length="166" mass="18163">MPQPMERPTPLSRRAPQRLCGALVIALLGATLALQAVDARAEATQDEATFLKESVAFFDQQTKTNLPVQVDKVTRLVSIHLDPDSKVLHYHYGVSSMTADGLGAAGLDKFRGDMRSQLERSTCAQPMLLQRISQHDIRIAHDYDGSDGKPLASVEIDPKVLQCPQG</sequence>
<feature type="chain" id="PRO_5011438164" evidence="1">
    <location>
        <begin position="37"/>
        <end position="166"/>
    </location>
</feature>
<evidence type="ECO:0000313" key="3">
    <source>
        <dbReference type="Proteomes" id="UP000199636"/>
    </source>
</evidence>
<feature type="signal peptide" evidence="1">
    <location>
        <begin position="1"/>
        <end position="36"/>
    </location>
</feature>
<proteinExistence type="predicted"/>
<dbReference type="EMBL" id="FNDS01000004">
    <property type="protein sequence ID" value="SDH90866.1"/>
    <property type="molecule type" value="Genomic_DNA"/>
</dbReference>
<dbReference type="AlphaFoldDB" id="A0A1G8G995"/>
<evidence type="ECO:0000313" key="2">
    <source>
        <dbReference type="EMBL" id="SDH90866.1"/>
    </source>
</evidence>
<organism evidence="2 3">
    <name type="scientific">Pseudomonas panipatensis</name>
    <dbReference type="NCBI Taxonomy" id="428992"/>
    <lineage>
        <taxon>Bacteria</taxon>
        <taxon>Pseudomonadati</taxon>
        <taxon>Pseudomonadota</taxon>
        <taxon>Gammaproteobacteria</taxon>
        <taxon>Pseudomonadales</taxon>
        <taxon>Pseudomonadaceae</taxon>
        <taxon>Pseudomonas</taxon>
    </lineage>
</organism>
<reference evidence="3" key="1">
    <citation type="submission" date="2016-10" db="EMBL/GenBank/DDBJ databases">
        <authorList>
            <person name="Varghese N."/>
            <person name="Submissions S."/>
        </authorList>
    </citation>
    <scope>NUCLEOTIDE SEQUENCE [LARGE SCALE GENOMIC DNA]</scope>
    <source>
        <strain evidence="3">CCM 7469</strain>
    </source>
</reference>
<keyword evidence="3" id="KW-1185">Reference proteome</keyword>
<dbReference type="Proteomes" id="UP000199636">
    <property type="component" value="Unassembled WGS sequence"/>
</dbReference>
<dbReference type="STRING" id="428992.SAMN05216272_10487"/>
<accession>A0A1G8G995</accession>